<dbReference type="Proteomes" id="UP000286976">
    <property type="component" value="Unassembled WGS sequence"/>
</dbReference>
<evidence type="ECO:0000313" key="3">
    <source>
        <dbReference type="Proteomes" id="UP000286976"/>
    </source>
</evidence>
<keyword evidence="1" id="KW-1133">Transmembrane helix</keyword>
<name>A0A432XAH6_9GAMM</name>
<comment type="caution">
    <text evidence="2">The sequence shown here is derived from an EMBL/GenBank/DDBJ whole genome shotgun (WGS) entry which is preliminary data.</text>
</comment>
<proteinExistence type="predicted"/>
<sequence length="107" mass="12045">MLAVAGMVLQAFSWLIAALGLWVMMYHGVQQRTYYFSLDAHGQGALGSEADSMYLHAPLLCTPWLLMFAVGQQGHAQRWLFIWRDSVDAAAWSRLRRIARTVTAEST</sequence>
<dbReference type="Pfam" id="PF07254">
    <property type="entry name" value="Cpta_toxin"/>
    <property type="match status" value="1"/>
</dbReference>
<reference evidence="2 3" key="1">
    <citation type="journal article" date="2011" name="Front. Microbiol.">
        <title>Genomic signatures of strain selection and enhancement in Bacillus atrophaeus var. globigii, a historical biowarfare simulant.</title>
        <authorList>
            <person name="Gibbons H.S."/>
            <person name="Broomall S.M."/>
            <person name="McNew L.A."/>
            <person name="Daligault H."/>
            <person name="Chapman C."/>
            <person name="Bruce D."/>
            <person name="Karavis M."/>
            <person name="Krepps M."/>
            <person name="McGregor P.A."/>
            <person name="Hong C."/>
            <person name="Park K.H."/>
            <person name="Akmal A."/>
            <person name="Feldman A."/>
            <person name="Lin J.S."/>
            <person name="Chang W.E."/>
            <person name="Higgs B.W."/>
            <person name="Demirev P."/>
            <person name="Lindquist J."/>
            <person name="Liem A."/>
            <person name="Fochler E."/>
            <person name="Read T.D."/>
            <person name="Tapia R."/>
            <person name="Johnson S."/>
            <person name="Bishop-Lilly K.A."/>
            <person name="Detter C."/>
            <person name="Han C."/>
            <person name="Sozhamannan S."/>
            <person name="Rosenzweig C.N."/>
            <person name="Skowronski E.W."/>
        </authorList>
    </citation>
    <scope>NUCLEOTIDE SEQUENCE [LARGE SCALE GENOMIC DNA]</scope>
    <source>
        <strain evidence="2 3">AIT1</strain>
    </source>
</reference>
<evidence type="ECO:0000313" key="2">
    <source>
        <dbReference type="EMBL" id="RUO44241.1"/>
    </source>
</evidence>
<protein>
    <recommendedName>
        <fullName evidence="4">Toxin CptA</fullName>
    </recommendedName>
</protein>
<keyword evidence="3" id="KW-1185">Reference proteome</keyword>
<evidence type="ECO:0008006" key="4">
    <source>
        <dbReference type="Google" id="ProtNLM"/>
    </source>
</evidence>
<dbReference type="AlphaFoldDB" id="A0A432XAH6"/>
<accession>A0A432XAH6</accession>
<keyword evidence="1" id="KW-0472">Membrane</keyword>
<gene>
    <name evidence="2" type="ORF">CWE15_03475</name>
</gene>
<keyword evidence="1" id="KW-0812">Transmembrane</keyword>
<dbReference type="InterPro" id="IPR009883">
    <property type="entry name" value="YgfX"/>
</dbReference>
<dbReference type="EMBL" id="PIPQ01000001">
    <property type="protein sequence ID" value="RUO44241.1"/>
    <property type="molecule type" value="Genomic_DNA"/>
</dbReference>
<organism evidence="2 3">
    <name type="scientific">Aliidiomarina taiwanensis</name>
    <dbReference type="NCBI Taxonomy" id="946228"/>
    <lineage>
        <taxon>Bacteria</taxon>
        <taxon>Pseudomonadati</taxon>
        <taxon>Pseudomonadota</taxon>
        <taxon>Gammaproteobacteria</taxon>
        <taxon>Alteromonadales</taxon>
        <taxon>Idiomarinaceae</taxon>
        <taxon>Aliidiomarina</taxon>
    </lineage>
</organism>
<feature type="transmembrane region" description="Helical" evidence="1">
    <location>
        <begin position="12"/>
        <end position="29"/>
    </location>
</feature>
<evidence type="ECO:0000256" key="1">
    <source>
        <dbReference type="SAM" id="Phobius"/>
    </source>
</evidence>